<gene>
    <name evidence="8" type="primary">iaaA</name>
    <name evidence="8" type="ORF">Pla52n_55210</name>
</gene>
<dbReference type="GO" id="GO:0008233">
    <property type="term" value="F:peptidase activity"/>
    <property type="evidence" value="ECO:0007669"/>
    <property type="project" value="UniProtKB-KW"/>
</dbReference>
<dbReference type="PANTHER" id="PTHR10188">
    <property type="entry name" value="L-ASPARAGINASE"/>
    <property type="match status" value="1"/>
</dbReference>
<feature type="binding site" evidence="6">
    <location>
        <begin position="229"/>
        <end position="232"/>
    </location>
    <ligand>
        <name>substrate</name>
    </ligand>
</feature>
<feature type="site" description="Cleavage; by autolysis" evidence="7">
    <location>
        <begin position="200"/>
        <end position="201"/>
    </location>
</feature>
<dbReference type="OrthoDB" id="9780217at2"/>
<keyword evidence="2 8" id="KW-0378">Hydrolase</keyword>
<dbReference type="GO" id="GO:0006508">
    <property type="term" value="P:proteolysis"/>
    <property type="evidence" value="ECO:0007669"/>
    <property type="project" value="UniProtKB-KW"/>
</dbReference>
<evidence type="ECO:0000313" key="8">
    <source>
        <dbReference type="EMBL" id="TWT94696.1"/>
    </source>
</evidence>
<dbReference type="CDD" id="cd04701">
    <property type="entry name" value="Asparaginase_2"/>
    <property type="match status" value="1"/>
</dbReference>
<dbReference type="EMBL" id="SJPN01000007">
    <property type="protein sequence ID" value="TWT94696.1"/>
    <property type="molecule type" value="Genomic_DNA"/>
</dbReference>
<evidence type="ECO:0000256" key="2">
    <source>
        <dbReference type="ARBA" id="ARBA00022801"/>
    </source>
</evidence>
<dbReference type="InterPro" id="IPR000246">
    <property type="entry name" value="Peptidase_T2"/>
</dbReference>
<evidence type="ECO:0000256" key="5">
    <source>
        <dbReference type="PIRSR" id="PIRSR600246-1"/>
    </source>
</evidence>
<dbReference type="Gene3D" id="3.60.20.30">
    <property type="entry name" value="(Glycosyl)asparaginase"/>
    <property type="match status" value="1"/>
</dbReference>
<evidence type="ECO:0000256" key="7">
    <source>
        <dbReference type="PIRSR" id="PIRSR600246-3"/>
    </source>
</evidence>
<dbReference type="FunFam" id="3.60.20.30:FF:000001">
    <property type="entry name" value="Isoaspartyl peptidase/L-asparaginase"/>
    <property type="match status" value="1"/>
</dbReference>
<evidence type="ECO:0000313" key="9">
    <source>
        <dbReference type="Proteomes" id="UP000320176"/>
    </source>
</evidence>
<keyword evidence="9" id="KW-1185">Reference proteome</keyword>
<dbReference type="RefSeq" id="WP_146522506.1">
    <property type="nucleotide sequence ID" value="NZ_CP151726.1"/>
</dbReference>
<dbReference type="Pfam" id="PF01112">
    <property type="entry name" value="Asparaginase_2"/>
    <property type="match status" value="1"/>
</dbReference>
<reference evidence="8 9" key="1">
    <citation type="submission" date="2019-02" db="EMBL/GenBank/DDBJ databases">
        <title>Deep-cultivation of Planctomycetes and their phenomic and genomic characterization uncovers novel biology.</title>
        <authorList>
            <person name="Wiegand S."/>
            <person name="Jogler M."/>
            <person name="Boedeker C."/>
            <person name="Pinto D."/>
            <person name="Vollmers J."/>
            <person name="Rivas-Marin E."/>
            <person name="Kohn T."/>
            <person name="Peeters S.H."/>
            <person name="Heuer A."/>
            <person name="Rast P."/>
            <person name="Oberbeckmann S."/>
            <person name="Bunk B."/>
            <person name="Jeske O."/>
            <person name="Meyerdierks A."/>
            <person name="Storesund J.E."/>
            <person name="Kallscheuer N."/>
            <person name="Luecker S."/>
            <person name="Lage O.M."/>
            <person name="Pohl T."/>
            <person name="Merkel B.J."/>
            <person name="Hornburger P."/>
            <person name="Mueller R.-W."/>
            <person name="Bruemmer F."/>
            <person name="Labrenz M."/>
            <person name="Spormann A.M."/>
            <person name="Op Den Camp H."/>
            <person name="Overmann J."/>
            <person name="Amann R."/>
            <person name="Jetten M.S.M."/>
            <person name="Mascher T."/>
            <person name="Medema M.H."/>
            <person name="Devos D.P."/>
            <person name="Kaster A.-K."/>
            <person name="Ovreas L."/>
            <person name="Rohde M."/>
            <person name="Galperin M.Y."/>
            <person name="Jogler C."/>
        </authorList>
    </citation>
    <scope>NUCLEOTIDE SEQUENCE [LARGE SCALE GENOMIC DNA]</scope>
    <source>
        <strain evidence="8 9">Pla52n</strain>
    </source>
</reference>
<keyword evidence="3" id="KW-0068">Autocatalytic cleavage</keyword>
<accession>A0A5C6A5H9</accession>
<organism evidence="8 9">
    <name type="scientific">Stieleria varia</name>
    <dbReference type="NCBI Taxonomy" id="2528005"/>
    <lineage>
        <taxon>Bacteria</taxon>
        <taxon>Pseudomonadati</taxon>
        <taxon>Planctomycetota</taxon>
        <taxon>Planctomycetia</taxon>
        <taxon>Pirellulales</taxon>
        <taxon>Pirellulaceae</taxon>
        <taxon>Stieleria</taxon>
    </lineage>
</organism>
<proteinExistence type="predicted"/>
<protein>
    <recommendedName>
        <fullName evidence="4">Isoaspartyl peptidase</fullName>
    </recommendedName>
</protein>
<dbReference type="Proteomes" id="UP000320176">
    <property type="component" value="Unassembled WGS sequence"/>
</dbReference>
<dbReference type="PANTHER" id="PTHR10188:SF6">
    <property type="entry name" value="N(4)-(BETA-N-ACETYLGLUCOSAMINYL)-L-ASPARAGINASE"/>
    <property type="match status" value="1"/>
</dbReference>
<evidence type="ECO:0000256" key="3">
    <source>
        <dbReference type="ARBA" id="ARBA00022813"/>
    </source>
</evidence>
<name>A0A5C6A5H9_9BACT</name>
<dbReference type="GO" id="GO:0016811">
    <property type="term" value="F:hydrolase activity, acting on carbon-nitrogen (but not peptide) bonds, in linear amides"/>
    <property type="evidence" value="ECO:0007669"/>
    <property type="project" value="UniProtKB-ARBA"/>
</dbReference>
<evidence type="ECO:0000256" key="6">
    <source>
        <dbReference type="PIRSR" id="PIRSR600246-2"/>
    </source>
</evidence>
<dbReference type="SUPFAM" id="SSF56235">
    <property type="entry name" value="N-terminal nucleophile aminohydrolases (Ntn hydrolases)"/>
    <property type="match status" value="1"/>
</dbReference>
<dbReference type="InterPro" id="IPR029055">
    <property type="entry name" value="Ntn_hydrolases_N"/>
</dbReference>
<keyword evidence="1" id="KW-0645">Protease</keyword>
<evidence type="ECO:0000256" key="4">
    <source>
        <dbReference type="ARBA" id="ARBA00069124"/>
    </source>
</evidence>
<feature type="active site" description="Nucleophile" evidence="5">
    <location>
        <position position="201"/>
    </location>
</feature>
<comment type="caution">
    <text evidence="8">The sequence shown here is derived from an EMBL/GenBank/DDBJ whole genome shotgun (WGS) entry which is preliminary data.</text>
</comment>
<sequence length="332" mass="35260">MAVRTALFLIVCIPCLVGGLCFGAEPQMPYAIVIHAGAGSSPKSEQWIEGKTAVLEQALTAGQEMLKSGATSLDTVEAVVRILEDSAYCNAGKGAVFNAAGTHELDATIMDGRDRSTGAVGGVTTIKNPISLARRVMTHTEHVLLVAGGAEQFADQFADDVMIERVPNSYFSTDFRRAQLDRIEQQQRQQQRQSESDSMGTVGCCALDTHGSLAAATSTGGLTNKRFGRLGDSPIAGAGTYADDQTCAVSCTGIGEDFIRNGVARDVSARMSYLGNTADKAVEAILSSKEHPVRGGIIAVSHDGEIVMRFNTESMSRAAADWRGRREVHVTD</sequence>
<evidence type="ECO:0000256" key="1">
    <source>
        <dbReference type="ARBA" id="ARBA00022670"/>
    </source>
</evidence>
<feature type="binding site" evidence="6">
    <location>
        <begin position="252"/>
        <end position="255"/>
    </location>
    <ligand>
        <name>substrate</name>
    </ligand>
</feature>
<dbReference type="AlphaFoldDB" id="A0A5C6A5H9"/>